<dbReference type="FunFam" id="1.10.10.60:FF:000342">
    <property type="entry name" value="trihelix transcription factor PTL-like"/>
    <property type="match status" value="1"/>
</dbReference>
<evidence type="ECO:0000256" key="3">
    <source>
        <dbReference type="ARBA" id="ARBA00023125"/>
    </source>
</evidence>
<feature type="domain" description="Myb-like" evidence="7">
    <location>
        <begin position="79"/>
        <end position="138"/>
    </location>
</feature>
<dbReference type="PANTHER" id="PTHR21654">
    <property type="entry name" value="FI21293P1"/>
    <property type="match status" value="1"/>
</dbReference>
<evidence type="ECO:0000256" key="5">
    <source>
        <dbReference type="ARBA" id="ARBA00023242"/>
    </source>
</evidence>
<proteinExistence type="predicted"/>
<dbReference type="InterPro" id="IPR001005">
    <property type="entry name" value="SANT/Myb"/>
</dbReference>
<feature type="coiled-coil region" evidence="6">
    <location>
        <begin position="264"/>
        <end position="295"/>
    </location>
</feature>
<comment type="subcellular location">
    <subcellularLocation>
        <location evidence="1">Nucleus</location>
    </subcellularLocation>
</comment>
<dbReference type="Pfam" id="PF13837">
    <property type="entry name" value="Myb_DNA-bind_4"/>
    <property type="match status" value="1"/>
</dbReference>
<dbReference type="GO" id="GO:0003677">
    <property type="term" value="F:DNA binding"/>
    <property type="evidence" value="ECO:0007669"/>
    <property type="project" value="UniProtKB-KW"/>
</dbReference>
<organism evidence="8 9">
    <name type="scientific">Castilleja foliolosa</name>
    <dbReference type="NCBI Taxonomy" id="1961234"/>
    <lineage>
        <taxon>Eukaryota</taxon>
        <taxon>Viridiplantae</taxon>
        <taxon>Streptophyta</taxon>
        <taxon>Embryophyta</taxon>
        <taxon>Tracheophyta</taxon>
        <taxon>Spermatophyta</taxon>
        <taxon>Magnoliopsida</taxon>
        <taxon>eudicotyledons</taxon>
        <taxon>Gunneridae</taxon>
        <taxon>Pentapetalae</taxon>
        <taxon>asterids</taxon>
        <taxon>lamiids</taxon>
        <taxon>Lamiales</taxon>
        <taxon>Orobanchaceae</taxon>
        <taxon>Pedicularideae</taxon>
        <taxon>Castillejinae</taxon>
        <taxon>Castilleja</taxon>
    </lineage>
</organism>
<evidence type="ECO:0000313" key="9">
    <source>
        <dbReference type="Proteomes" id="UP001632038"/>
    </source>
</evidence>
<keyword evidence="5" id="KW-0539">Nucleus</keyword>
<dbReference type="InterPro" id="IPR044822">
    <property type="entry name" value="Myb_DNA-bind_4"/>
</dbReference>
<evidence type="ECO:0000256" key="2">
    <source>
        <dbReference type="ARBA" id="ARBA00023015"/>
    </source>
</evidence>
<evidence type="ECO:0000313" key="8">
    <source>
        <dbReference type="EMBL" id="KAL3646842.1"/>
    </source>
</evidence>
<dbReference type="SMART" id="SM00717">
    <property type="entry name" value="SANT"/>
    <property type="match status" value="1"/>
</dbReference>
<keyword evidence="9" id="KW-1185">Reference proteome</keyword>
<keyword evidence="2" id="KW-0805">Transcription regulation</keyword>
<dbReference type="GO" id="GO:0005634">
    <property type="term" value="C:nucleus"/>
    <property type="evidence" value="ECO:0007669"/>
    <property type="project" value="UniProtKB-SubCell"/>
</dbReference>
<dbReference type="Gene3D" id="1.10.10.60">
    <property type="entry name" value="Homeodomain-like"/>
    <property type="match status" value="1"/>
</dbReference>
<comment type="caution">
    <text evidence="8">The sequence shown here is derived from an EMBL/GenBank/DDBJ whole genome shotgun (WGS) entry which is preliminary data.</text>
</comment>
<protein>
    <recommendedName>
        <fullName evidence="7">Myb-like domain-containing protein</fullName>
    </recommendedName>
</protein>
<name>A0ABD3DXS1_9LAMI</name>
<dbReference type="EMBL" id="JAVIJP010000011">
    <property type="protein sequence ID" value="KAL3646842.1"/>
    <property type="molecule type" value="Genomic_DNA"/>
</dbReference>
<evidence type="ECO:0000259" key="7">
    <source>
        <dbReference type="PROSITE" id="PS50090"/>
    </source>
</evidence>
<evidence type="ECO:0000256" key="4">
    <source>
        <dbReference type="ARBA" id="ARBA00023163"/>
    </source>
</evidence>
<reference evidence="9" key="1">
    <citation type="journal article" date="2024" name="IScience">
        <title>Strigolactones Initiate the Formation of Haustorium-like Structures in Castilleja.</title>
        <authorList>
            <person name="Buerger M."/>
            <person name="Peterson D."/>
            <person name="Chory J."/>
        </authorList>
    </citation>
    <scope>NUCLEOTIDE SEQUENCE [LARGE SCALE GENOMIC DNA]</scope>
</reference>
<keyword evidence="6" id="KW-0175">Coiled coil</keyword>
<dbReference type="PROSITE" id="PS50090">
    <property type="entry name" value="MYB_LIKE"/>
    <property type="match status" value="1"/>
</dbReference>
<dbReference type="CDD" id="cd12203">
    <property type="entry name" value="GT1"/>
    <property type="match status" value="1"/>
</dbReference>
<gene>
    <name evidence="8" type="ORF">CASFOL_009386</name>
</gene>
<dbReference type="PANTHER" id="PTHR21654:SF60">
    <property type="entry name" value="TRIHELIX TRANSCRIPTION FACTOR PTL"/>
    <property type="match status" value="1"/>
</dbReference>
<sequence length="393" mass="45353">MEDQYGLADLRQYIAGGRPFIPPPVFPSTHRSLAADNHPYYMLNFTSDDSTTMAPPAMAPANTGGGLSGFVAEVGGGSGRWPRQETLTLLEIRSKLDPKFKEANQKGPLWDEVSRIMSEEYGYHRSGKKCREKFENLYKYYKKTKSGRPDGKHYRFFRQLEALYGDQTNNNNSSDQTHNFVVASNSQFDYLPKNMNIINSIANNNNNNNNNQESYSSLSSDFNTFISSDDDSELNVNTFDPKRKKKAGKRGLKAKIKDAIDSHMKRMMEKQEAWMEKMKNTIEENEQERISREEQWRRQDAERIEREQKMWAGEKAWIEARDAALMDAFGKLITARDDRMCKENWDCVSDYLIKKRKESSRIITYDESSIGEKGVDSFFRYFNGGDGYGRIMN</sequence>
<keyword evidence="4" id="KW-0804">Transcription</keyword>
<accession>A0ABD3DXS1</accession>
<dbReference type="Proteomes" id="UP001632038">
    <property type="component" value="Unassembled WGS sequence"/>
</dbReference>
<keyword evidence="3" id="KW-0238">DNA-binding</keyword>
<dbReference type="GO" id="GO:0006355">
    <property type="term" value="P:regulation of DNA-templated transcription"/>
    <property type="evidence" value="ECO:0007669"/>
    <property type="project" value="UniProtKB-ARBA"/>
</dbReference>
<evidence type="ECO:0000256" key="1">
    <source>
        <dbReference type="ARBA" id="ARBA00004123"/>
    </source>
</evidence>
<dbReference type="AlphaFoldDB" id="A0ABD3DXS1"/>
<evidence type="ECO:0000256" key="6">
    <source>
        <dbReference type="SAM" id="Coils"/>
    </source>
</evidence>